<dbReference type="EnsemblPlants" id="Kaladp0102s0092.1.v1.1">
    <property type="protein sequence ID" value="Kaladp0102s0092.1.v1.1"/>
    <property type="gene ID" value="Kaladp0102s0092.v1.1"/>
</dbReference>
<sequence>MTSSSSAQPSYLSGQIQSSSPFYQQQNSSLQPMQYANEILQSQQQNPQSSQSMSYANGSVQTQQPNSHLAQPSLHSNGIARNPGGSQYEQSNYTQSGTPAWNGQQQQQQQPPAVYGSDSDSSFPPPPWEAQPAETNTQAAAQYPEGQQTAPYVQQNGMYPQASLPMGGEQMGNGMYMQPASQPFLNNQYQSQQHMGMLPQQMYGYQMQGYGYPYGYYGQQQEPRLLVQQMSGLSMTGSNGGMMNSSYPTASSASYSSAVKPKKPEDKLFGDLVDISKFKSAKPAAG</sequence>
<feature type="compositionally biased region" description="Polar residues" evidence="1">
    <location>
        <begin position="84"/>
        <end position="103"/>
    </location>
</feature>
<protein>
    <submittedName>
        <fullName evidence="2">Uncharacterized protein</fullName>
    </submittedName>
</protein>
<evidence type="ECO:0000313" key="3">
    <source>
        <dbReference type="Proteomes" id="UP000594263"/>
    </source>
</evidence>
<dbReference type="OMA" id="GMYPQAS"/>
<dbReference type="Gramene" id="Kaladp0102s0092.1.v1.1">
    <property type="protein sequence ID" value="Kaladp0102s0092.1.v1.1"/>
    <property type="gene ID" value="Kaladp0102s0092.v1.1"/>
</dbReference>
<organism evidence="2 3">
    <name type="scientific">Kalanchoe fedtschenkoi</name>
    <name type="common">Lavender scallops</name>
    <name type="synonym">South American air plant</name>
    <dbReference type="NCBI Taxonomy" id="63787"/>
    <lineage>
        <taxon>Eukaryota</taxon>
        <taxon>Viridiplantae</taxon>
        <taxon>Streptophyta</taxon>
        <taxon>Embryophyta</taxon>
        <taxon>Tracheophyta</taxon>
        <taxon>Spermatophyta</taxon>
        <taxon>Magnoliopsida</taxon>
        <taxon>eudicotyledons</taxon>
        <taxon>Gunneridae</taxon>
        <taxon>Pentapetalae</taxon>
        <taxon>Saxifragales</taxon>
        <taxon>Crassulaceae</taxon>
        <taxon>Kalanchoe</taxon>
    </lineage>
</organism>
<feature type="compositionally biased region" description="Polar residues" evidence="1">
    <location>
        <begin position="1"/>
        <end position="34"/>
    </location>
</feature>
<accession>A0A7N0V532</accession>
<dbReference type="AlphaFoldDB" id="A0A7N0V532"/>
<evidence type="ECO:0000256" key="1">
    <source>
        <dbReference type="SAM" id="MobiDB-lite"/>
    </source>
</evidence>
<name>A0A7N0V532_KALFE</name>
<feature type="compositionally biased region" description="Polar residues" evidence="1">
    <location>
        <begin position="55"/>
        <end position="76"/>
    </location>
</feature>
<feature type="region of interest" description="Disordered" evidence="1">
    <location>
        <begin position="1"/>
        <end position="137"/>
    </location>
</feature>
<feature type="compositionally biased region" description="Low complexity" evidence="1">
    <location>
        <begin position="41"/>
        <end position="54"/>
    </location>
</feature>
<proteinExistence type="predicted"/>
<evidence type="ECO:0000313" key="2">
    <source>
        <dbReference type="EnsemblPlants" id="Kaladp0102s0092.1.v1.1"/>
    </source>
</evidence>
<dbReference type="Proteomes" id="UP000594263">
    <property type="component" value="Unplaced"/>
</dbReference>
<reference evidence="2" key="1">
    <citation type="submission" date="2021-01" db="UniProtKB">
        <authorList>
            <consortium name="EnsemblPlants"/>
        </authorList>
    </citation>
    <scope>IDENTIFICATION</scope>
</reference>
<keyword evidence="3" id="KW-1185">Reference proteome</keyword>